<keyword evidence="2" id="KW-1185">Reference proteome</keyword>
<sequence length="166" mass="18473">MISLVICSSFGGWIRSWTHNSHSIKGPTTHQTHCCLGPISCQPSYTSSPHLRWMIENNPTNEGNVITGSDHMGMFSKPKELSFGGWIRSWTHNSHSIKGPTTHQTHCCLGPISCQPSYTSSPHLRWMIENNPTNEGNVITGSDHMGMFSKPKELCSCLQEIADKYS</sequence>
<dbReference type="InterPro" id="IPR045889">
    <property type="entry name" value="MES/HNL"/>
</dbReference>
<name>A0AAW0L5J3_QUESU</name>
<dbReference type="GO" id="GO:0080030">
    <property type="term" value="F:methyl indole-3-acetate esterase activity"/>
    <property type="evidence" value="ECO:0007669"/>
    <property type="project" value="TreeGrafter"/>
</dbReference>
<dbReference type="PANTHER" id="PTHR10992:SF943">
    <property type="entry name" value="METHYLESTERASE 10"/>
    <property type="match status" value="1"/>
</dbReference>
<proteinExistence type="predicted"/>
<dbReference type="AlphaFoldDB" id="A0AAW0L5J3"/>
<evidence type="ECO:0000313" key="1">
    <source>
        <dbReference type="EMBL" id="KAK7846089.1"/>
    </source>
</evidence>
<reference evidence="1 2" key="1">
    <citation type="journal article" date="2018" name="Sci. Data">
        <title>The draft genome sequence of cork oak.</title>
        <authorList>
            <person name="Ramos A.M."/>
            <person name="Usie A."/>
            <person name="Barbosa P."/>
            <person name="Barros P.M."/>
            <person name="Capote T."/>
            <person name="Chaves I."/>
            <person name="Simoes F."/>
            <person name="Abreu I."/>
            <person name="Carrasquinho I."/>
            <person name="Faro C."/>
            <person name="Guimaraes J.B."/>
            <person name="Mendonca D."/>
            <person name="Nobrega F."/>
            <person name="Rodrigues L."/>
            <person name="Saibo N.J.M."/>
            <person name="Varela M.C."/>
            <person name="Egas C."/>
            <person name="Matos J."/>
            <person name="Miguel C.M."/>
            <person name="Oliveira M.M."/>
            <person name="Ricardo C.P."/>
            <person name="Goncalves S."/>
        </authorList>
    </citation>
    <scope>NUCLEOTIDE SEQUENCE [LARGE SCALE GENOMIC DNA]</scope>
    <source>
        <strain evidence="2">cv. HL8</strain>
    </source>
</reference>
<organism evidence="1 2">
    <name type="scientific">Quercus suber</name>
    <name type="common">Cork oak</name>
    <dbReference type="NCBI Taxonomy" id="58331"/>
    <lineage>
        <taxon>Eukaryota</taxon>
        <taxon>Viridiplantae</taxon>
        <taxon>Streptophyta</taxon>
        <taxon>Embryophyta</taxon>
        <taxon>Tracheophyta</taxon>
        <taxon>Spermatophyta</taxon>
        <taxon>Magnoliopsida</taxon>
        <taxon>eudicotyledons</taxon>
        <taxon>Gunneridae</taxon>
        <taxon>Pentapetalae</taxon>
        <taxon>rosids</taxon>
        <taxon>fabids</taxon>
        <taxon>Fagales</taxon>
        <taxon>Fagaceae</taxon>
        <taxon>Quercus</taxon>
    </lineage>
</organism>
<dbReference type="GO" id="GO:0080031">
    <property type="term" value="F:methyl salicylate esterase activity"/>
    <property type="evidence" value="ECO:0007669"/>
    <property type="project" value="TreeGrafter"/>
</dbReference>
<dbReference type="PANTHER" id="PTHR10992">
    <property type="entry name" value="METHYLESTERASE FAMILY MEMBER"/>
    <property type="match status" value="1"/>
</dbReference>
<evidence type="ECO:0000313" key="2">
    <source>
        <dbReference type="Proteomes" id="UP000237347"/>
    </source>
</evidence>
<accession>A0AAW0L5J3</accession>
<dbReference type="EMBL" id="PKMF04000160">
    <property type="protein sequence ID" value="KAK7846089.1"/>
    <property type="molecule type" value="Genomic_DNA"/>
</dbReference>
<dbReference type="Gene3D" id="3.40.50.1820">
    <property type="entry name" value="alpha/beta hydrolase"/>
    <property type="match status" value="1"/>
</dbReference>
<gene>
    <name evidence="1" type="primary">MES19_0</name>
    <name evidence="1" type="ORF">CFP56_008335</name>
</gene>
<dbReference type="GO" id="GO:0009696">
    <property type="term" value="P:salicylic acid metabolic process"/>
    <property type="evidence" value="ECO:0007669"/>
    <property type="project" value="TreeGrafter"/>
</dbReference>
<dbReference type="GO" id="GO:0009694">
    <property type="term" value="P:jasmonic acid metabolic process"/>
    <property type="evidence" value="ECO:0007669"/>
    <property type="project" value="TreeGrafter"/>
</dbReference>
<dbReference type="Proteomes" id="UP000237347">
    <property type="component" value="Unassembled WGS sequence"/>
</dbReference>
<dbReference type="InterPro" id="IPR029058">
    <property type="entry name" value="AB_hydrolase_fold"/>
</dbReference>
<dbReference type="GO" id="GO:0080032">
    <property type="term" value="F:methyl jasmonate esterase activity"/>
    <property type="evidence" value="ECO:0007669"/>
    <property type="project" value="TreeGrafter"/>
</dbReference>
<protein>
    <submittedName>
        <fullName evidence="1">Methylesterase 19</fullName>
    </submittedName>
</protein>
<comment type="caution">
    <text evidence="1">The sequence shown here is derived from an EMBL/GenBank/DDBJ whole genome shotgun (WGS) entry which is preliminary data.</text>
</comment>